<gene>
    <name evidence="2" type="ORF">EXN66_Car009237</name>
</gene>
<reference evidence="3" key="2">
    <citation type="submission" date="2019-02" db="EMBL/GenBank/DDBJ databases">
        <title>Opniocepnalus argus Var Kimnra genome.</title>
        <authorList>
            <person name="Zhou C."/>
            <person name="Xiao S."/>
        </authorList>
    </citation>
    <scope>NUCLEOTIDE SEQUENCE [LARGE SCALE GENOMIC DNA]</scope>
</reference>
<evidence type="ECO:0000313" key="2">
    <source>
        <dbReference type="EMBL" id="KAF3693561.1"/>
    </source>
</evidence>
<dbReference type="EMBL" id="CM015720">
    <property type="protein sequence ID" value="KAF3693561.1"/>
    <property type="molecule type" value="Genomic_DNA"/>
</dbReference>
<dbReference type="AlphaFoldDB" id="A0A6G1PT97"/>
<reference evidence="2 3" key="1">
    <citation type="submission" date="2019-02" db="EMBL/GenBank/DDBJ databases">
        <title>Opniocepnalus argus genome.</title>
        <authorList>
            <person name="Zhou C."/>
            <person name="Xiao S."/>
        </authorList>
    </citation>
    <scope>NUCLEOTIDE SEQUENCE [LARGE SCALE GENOMIC DNA]</scope>
    <source>
        <strain evidence="2">OARG1902GOOAL</strain>
        <tissue evidence="2">Muscle</tissue>
    </source>
</reference>
<keyword evidence="3" id="KW-1185">Reference proteome</keyword>
<sequence length="261" mass="29906">MVAPVEYVGEGTLDTTMEYEGQYDTQERFGIIQEALNSLLKETESVADRVARLISSRKTENENLSADVDYLQEEVEFLQKKNYEDCNNLNKAIKKFQYQVEEARQVIMEKEEIIKVQQRFVASKQEEIEEQYVFIDDLRQNVRDLRNQLEIKQIEKILAQQSVEEEFRALGEIDEQLHAVDKENVPERPASKLRPKGFLGCLSKRLLKVGLCVAISTVSAANQARTFLYSCGAYRDTCLWSCAHELLDTCCSIACAVSGHF</sequence>
<accession>A0A6G1PT97</accession>
<dbReference type="Proteomes" id="UP000503349">
    <property type="component" value="Chromosome 9"/>
</dbReference>
<proteinExistence type="predicted"/>
<evidence type="ECO:0000256" key="1">
    <source>
        <dbReference type="SAM" id="Coils"/>
    </source>
</evidence>
<feature type="coiled-coil region" evidence="1">
    <location>
        <begin position="61"/>
        <end position="106"/>
    </location>
</feature>
<organism evidence="2 3">
    <name type="scientific">Channa argus</name>
    <name type="common">Northern snakehead</name>
    <name type="synonym">Ophicephalus argus</name>
    <dbReference type="NCBI Taxonomy" id="215402"/>
    <lineage>
        <taxon>Eukaryota</taxon>
        <taxon>Metazoa</taxon>
        <taxon>Chordata</taxon>
        <taxon>Craniata</taxon>
        <taxon>Vertebrata</taxon>
        <taxon>Euteleostomi</taxon>
        <taxon>Actinopterygii</taxon>
        <taxon>Neopterygii</taxon>
        <taxon>Teleostei</taxon>
        <taxon>Neoteleostei</taxon>
        <taxon>Acanthomorphata</taxon>
        <taxon>Anabantaria</taxon>
        <taxon>Anabantiformes</taxon>
        <taxon>Channoidei</taxon>
        <taxon>Channidae</taxon>
        <taxon>Channa</taxon>
    </lineage>
</organism>
<keyword evidence="1" id="KW-0175">Coiled coil</keyword>
<protein>
    <submittedName>
        <fullName evidence="2">Uncharacterized protein</fullName>
    </submittedName>
</protein>
<evidence type="ECO:0000313" key="3">
    <source>
        <dbReference type="Proteomes" id="UP000503349"/>
    </source>
</evidence>
<name>A0A6G1PT97_CHAAH</name>